<protein>
    <submittedName>
        <fullName evidence="9">EAL domain-containing protein (Putative c-di-GMP-specific phosphodiesterase class I)/GGDEF domain-containing protein</fullName>
    </submittedName>
</protein>
<dbReference type="RefSeq" id="WP_184658398.1">
    <property type="nucleotide sequence ID" value="NZ_CP031518.1"/>
</dbReference>
<evidence type="ECO:0000313" key="9">
    <source>
        <dbReference type="EMBL" id="MBB5225785.1"/>
    </source>
</evidence>
<feature type="domain" description="GGDEF" evidence="8">
    <location>
        <begin position="315"/>
        <end position="449"/>
    </location>
</feature>
<evidence type="ECO:0000256" key="3">
    <source>
        <dbReference type="ARBA" id="ARBA00022692"/>
    </source>
</evidence>
<evidence type="ECO:0000256" key="5">
    <source>
        <dbReference type="ARBA" id="ARBA00023136"/>
    </source>
</evidence>
<dbReference type="CDD" id="cd12912">
    <property type="entry name" value="PDC2_MCP_like"/>
    <property type="match status" value="1"/>
</dbReference>
<organism evidence="9 10">
    <name type="scientific">Treponema ruminis</name>
    <dbReference type="NCBI Taxonomy" id="744515"/>
    <lineage>
        <taxon>Bacteria</taxon>
        <taxon>Pseudomonadati</taxon>
        <taxon>Spirochaetota</taxon>
        <taxon>Spirochaetia</taxon>
        <taxon>Spirochaetales</taxon>
        <taxon>Treponemataceae</taxon>
        <taxon>Treponema</taxon>
    </lineage>
</organism>
<dbReference type="PROSITE" id="PS50883">
    <property type="entry name" value="EAL"/>
    <property type="match status" value="1"/>
</dbReference>
<keyword evidence="5 6" id="KW-0472">Membrane</keyword>
<evidence type="ECO:0000256" key="4">
    <source>
        <dbReference type="ARBA" id="ARBA00022989"/>
    </source>
</evidence>
<evidence type="ECO:0000259" key="7">
    <source>
        <dbReference type="PROSITE" id="PS50883"/>
    </source>
</evidence>
<evidence type="ECO:0000256" key="1">
    <source>
        <dbReference type="ARBA" id="ARBA00004651"/>
    </source>
</evidence>
<dbReference type="InterPro" id="IPR050706">
    <property type="entry name" value="Cyclic-di-GMP_PDE-like"/>
</dbReference>
<evidence type="ECO:0000256" key="6">
    <source>
        <dbReference type="SAM" id="Phobius"/>
    </source>
</evidence>
<dbReference type="GO" id="GO:0071111">
    <property type="term" value="F:cyclic-guanylate-specific phosphodiesterase activity"/>
    <property type="evidence" value="ECO:0007669"/>
    <property type="project" value="InterPro"/>
</dbReference>
<evidence type="ECO:0000256" key="2">
    <source>
        <dbReference type="ARBA" id="ARBA00022475"/>
    </source>
</evidence>
<dbReference type="GO" id="GO:0005886">
    <property type="term" value="C:plasma membrane"/>
    <property type="evidence" value="ECO:0007669"/>
    <property type="project" value="UniProtKB-SubCell"/>
</dbReference>
<reference evidence="9 10" key="1">
    <citation type="submission" date="2020-08" db="EMBL/GenBank/DDBJ databases">
        <title>Genomic Encyclopedia of Type Strains, Phase IV (KMG-IV): sequencing the most valuable type-strain genomes for metagenomic binning, comparative biology and taxonomic classification.</title>
        <authorList>
            <person name="Goeker M."/>
        </authorList>
    </citation>
    <scope>NUCLEOTIDE SEQUENCE [LARGE SCALE GENOMIC DNA]</scope>
    <source>
        <strain evidence="9 10">DSM 103462</strain>
    </source>
</reference>
<comment type="caution">
    <text evidence="9">The sequence shown here is derived from an EMBL/GenBank/DDBJ whole genome shotgun (WGS) entry which is preliminary data.</text>
</comment>
<dbReference type="InterPro" id="IPR043128">
    <property type="entry name" value="Rev_trsase/Diguanyl_cyclase"/>
</dbReference>
<dbReference type="CDD" id="cd01948">
    <property type="entry name" value="EAL"/>
    <property type="match status" value="1"/>
</dbReference>
<dbReference type="SMART" id="SM00267">
    <property type="entry name" value="GGDEF"/>
    <property type="match status" value="1"/>
</dbReference>
<dbReference type="InterPro" id="IPR033479">
    <property type="entry name" value="dCache_1"/>
</dbReference>
<evidence type="ECO:0000313" key="10">
    <source>
        <dbReference type="Proteomes" id="UP000518887"/>
    </source>
</evidence>
<dbReference type="EMBL" id="JACHFQ010000003">
    <property type="protein sequence ID" value="MBB5225785.1"/>
    <property type="molecule type" value="Genomic_DNA"/>
</dbReference>
<dbReference type="InterPro" id="IPR035919">
    <property type="entry name" value="EAL_sf"/>
</dbReference>
<dbReference type="AlphaFoldDB" id="A0A7W8LLV9"/>
<keyword evidence="4 6" id="KW-1133">Transmembrane helix</keyword>
<comment type="subcellular location">
    <subcellularLocation>
        <location evidence="1">Cell membrane</location>
        <topology evidence="1">Multi-pass membrane protein</topology>
    </subcellularLocation>
</comment>
<dbReference type="SMART" id="SM00052">
    <property type="entry name" value="EAL"/>
    <property type="match status" value="1"/>
</dbReference>
<dbReference type="Gene3D" id="3.20.20.450">
    <property type="entry name" value="EAL domain"/>
    <property type="match status" value="1"/>
</dbReference>
<proteinExistence type="predicted"/>
<name>A0A7W8LLV9_9SPIR</name>
<dbReference type="Gene3D" id="3.30.450.20">
    <property type="entry name" value="PAS domain"/>
    <property type="match status" value="1"/>
</dbReference>
<dbReference type="Pfam" id="PF00990">
    <property type="entry name" value="GGDEF"/>
    <property type="match status" value="1"/>
</dbReference>
<feature type="transmembrane region" description="Helical" evidence="6">
    <location>
        <begin position="255"/>
        <end position="280"/>
    </location>
</feature>
<dbReference type="InterPro" id="IPR001633">
    <property type="entry name" value="EAL_dom"/>
</dbReference>
<dbReference type="SUPFAM" id="SSF55073">
    <property type="entry name" value="Nucleotide cyclase"/>
    <property type="match status" value="1"/>
</dbReference>
<dbReference type="PANTHER" id="PTHR33121:SF70">
    <property type="entry name" value="SIGNALING PROTEIN YKOW"/>
    <property type="match status" value="1"/>
</dbReference>
<gene>
    <name evidence="9" type="ORF">HNP76_001142</name>
</gene>
<dbReference type="Pfam" id="PF02743">
    <property type="entry name" value="dCache_1"/>
    <property type="match status" value="1"/>
</dbReference>
<keyword evidence="10" id="KW-1185">Reference proteome</keyword>
<feature type="domain" description="EAL" evidence="7">
    <location>
        <begin position="458"/>
        <end position="716"/>
    </location>
</feature>
<sequence length="726" mass="84951">MKNARKIAQKTYHENCEMILQGYSVGIHHYLDNYRTSLESIYYPQLFANGSTEEIQKWIIQNIQYLSDDFCHVFYVDSNYQGYFSTGEVVDLRGESYLSPSNFKDTDYYVSDMQYFSMADYPVFFIEKPCYNSEREFNGYLCASLKISVLSKIDSEIRIGEKAVPVIIDRAGLILTHPDENYIGKIYIPASKKYRKITSDIIAREGRGYVETESHLGEPIDLFYMPIEDCGWILAVSFKKEYLSAIYTKVDIIKYLILLVTIGALVLLLFFETIISNYFYRNQLIEPLYDPLTKLWSRQRFETEVAKLFRRNPKSKFMLIDTDIRGFKFVNQNYTEDEADKMIAFYARTLNDIVQEYKGIIGRGYADHFYILVKIRNVREAMNIFKGTTYLLNEMIKAYEIPFFPKFGITFCKPSYHPEITVKELIGQAAFAKSTIKDNMLSPYSIYNARLLSKINEERKFEQCMKSSIENQDFFVVYQPKILLENESIVGAEALVRWKHPELGMIYPDKFIPLFERNGFIVKLDFYVYDKVFHFLDSQLKAGKPVVPISVNMSRNHNKPETFMMEFMRIFRRYTIPPYLVQVEIIERSVMDRDTLCKITNALHKEGFTVAMDDFGSGESSLNMLAKVPVDVLKFDREFLLSSMHENGEMEEKSANFIRTLVKLSKNLEKETVFEGVETQRQRDFLRSINCDQVQGYFYSKPLIEENFVNFIASNIKDERNESSSR</sequence>
<keyword evidence="2" id="KW-1003">Cell membrane</keyword>
<dbReference type="Gene3D" id="3.30.70.270">
    <property type="match status" value="1"/>
</dbReference>
<evidence type="ECO:0000259" key="8">
    <source>
        <dbReference type="PROSITE" id="PS50887"/>
    </source>
</evidence>
<accession>A0A7W8LLV9</accession>
<dbReference type="SUPFAM" id="SSF141868">
    <property type="entry name" value="EAL domain-like"/>
    <property type="match status" value="1"/>
</dbReference>
<dbReference type="Proteomes" id="UP000518887">
    <property type="component" value="Unassembled WGS sequence"/>
</dbReference>
<dbReference type="InterPro" id="IPR029787">
    <property type="entry name" value="Nucleotide_cyclase"/>
</dbReference>
<keyword evidence="3 6" id="KW-0812">Transmembrane</keyword>
<dbReference type="PANTHER" id="PTHR33121">
    <property type="entry name" value="CYCLIC DI-GMP PHOSPHODIESTERASE PDEF"/>
    <property type="match status" value="1"/>
</dbReference>
<dbReference type="Pfam" id="PF00563">
    <property type="entry name" value="EAL"/>
    <property type="match status" value="1"/>
</dbReference>
<dbReference type="PROSITE" id="PS50887">
    <property type="entry name" value="GGDEF"/>
    <property type="match status" value="1"/>
</dbReference>
<dbReference type="InterPro" id="IPR000160">
    <property type="entry name" value="GGDEF_dom"/>
</dbReference>